<keyword evidence="1" id="KW-0472">Membrane</keyword>
<evidence type="ECO:0000313" key="2">
    <source>
        <dbReference type="EMBL" id="EMP08586.1"/>
    </source>
</evidence>
<feature type="transmembrane region" description="Helical" evidence="1">
    <location>
        <begin position="12"/>
        <end position="30"/>
    </location>
</feature>
<keyword evidence="1" id="KW-1133">Transmembrane helix</keyword>
<feature type="non-terminal residue" evidence="2">
    <location>
        <position position="32"/>
    </location>
</feature>
<reference evidence="2 3" key="1">
    <citation type="submission" date="2013-01" db="EMBL/GenBank/DDBJ databases">
        <authorList>
            <person name="Harkins D.M."/>
            <person name="Durkin A.S."/>
            <person name="Brinkac L.M."/>
            <person name="Haft D.H."/>
            <person name="Selengut J.D."/>
            <person name="Sanka R."/>
            <person name="DePew J."/>
            <person name="Purushe J."/>
            <person name="Picardeau M."/>
            <person name="Werts C."/>
            <person name="Goarant C."/>
            <person name="Vinetz J.M."/>
            <person name="Sutton G.G."/>
            <person name="Nierman W.C."/>
            <person name="Fouts D.E."/>
        </authorList>
    </citation>
    <scope>NUCLEOTIDE SEQUENCE [LARGE SCALE GENOMIC DNA]</scope>
    <source>
        <strain evidence="2 3">200701872</strain>
    </source>
</reference>
<dbReference type="EMBL" id="AKWN02000113">
    <property type="protein sequence ID" value="EMP08586.1"/>
    <property type="molecule type" value="Genomic_DNA"/>
</dbReference>
<evidence type="ECO:0000313" key="3">
    <source>
        <dbReference type="Proteomes" id="UP000012117"/>
    </source>
</evidence>
<evidence type="ECO:0000256" key="1">
    <source>
        <dbReference type="SAM" id="Phobius"/>
    </source>
</evidence>
<dbReference type="Gene3D" id="1.20.1250.20">
    <property type="entry name" value="MFS general substrate transporter like domains"/>
    <property type="match status" value="1"/>
</dbReference>
<accession>M6ZRA2</accession>
<proteinExistence type="predicted"/>
<dbReference type="Proteomes" id="UP000012117">
    <property type="component" value="Unassembled WGS sequence"/>
</dbReference>
<protein>
    <submittedName>
        <fullName evidence="2">Uncharacterized protein</fullName>
    </submittedName>
</protein>
<keyword evidence="1" id="KW-0812">Transmembrane</keyword>
<comment type="caution">
    <text evidence="2">The sequence shown here is derived from an EMBL/GenBank/DDBJ whole genome shotgun (WGS) entry which is preliminary data.</text>
</comment>
<organism evidence="2 3">
    <name type="scientific">Leptospira interrogans serovar Pyrogenes str. 200701872</name>
    <dbReference type="NCBI Taxonomy" id="1193029"/>
    <lineage>
        <taxon>Bacteria</taxon>
        <taxon>Pseudomonadati</taxon>
        <taxon>Spirochaetota</taxon>
        <taxon>Spirochaetia</taxon>
        <taxon>Leptospirales</taxon>
        <taxon>Leptospiraceae</taxon>
        <taxon>Leptospira</taxon>
    </lineage>
</organism>
<dbReference type="InterPro" id="IPR036259">
    <property type="entry name" value="MFS_trans_sf"/>
</dbReference>
<sequence length="32" mass="3505">MGILSDRSNPKYFMPLGLILTAICNLFFGASN</sequence>
<dbReference type="SUPFAM" id="SSF103473">
    <property type="entry name" value="MFS general substrate transporter"/>
    <property type="match status" value="1"/>
</dbReference>
<name>M6ZRA2_LEPIR</name>
<gene>
    <name evidence="2" type="ORF">LEP1GSC124_1305</name>
</gene>
<dbReference type="AlphaFoldDB" id="M6ZRA2"/>